<dbReference type="InterPro" id="IPR025302">
    <property type="entry name" value="DrrA1/2-like_C"/>
</dbReference>
<accession>A0ABV5PKM6</accession>
<evidence type="ECO:0000256" key="5">
    <source>
        <dbReference type="ARBA" id="ARBA00023251"/>
    </source>
</evidence>
<evidence type="ECO:0000256" key="1">
    <source>
        <dbReference type="ARBA" id="ARBA00004202"/>
    </source>
</evidence>
<dbReference type="Gene3D" id="3.40.50.300">
    <property type="entry name" value="P-loop containing nucleotide triphosphate hydrolases"/>
    <property type="match status" value="1"/>
</dbReference>
<comment type="subcellular location">
    <subcellularLocation>
        <location evidence="1">Cell membrane</location>
        <topology evidence="1">Peripheral membrane protein</topology>
    </subcellularLocation>
</comment>
<evidence type="ECO:0000259" key="6">
    <source>
        <dbReference type="PROSITE" id="PS50893"/>
    </source>
</evidence>
<sequence length="328" mass="34365">MTEAIALSDLTKRFGEQTALDRVSLRIPAGTVVGLLGPNGAGKTTLINCLTTLLQPDGGTIRVLGHDPATDPSLVRANIALTGQFAALDEQINPRENLVFFGRLLGLGKGEAQQRAGEMLERFELGDAAYTPVGYLSGGMRRRLDLAVSLVVPRPVLVLDEPTTGLDPRSRKLLWEMVRAEAARGVAVLLTTQYLEEADQLADRIVVIDKGRVLADGSSDELKRDVGGLMCRLTLTSAADAEAARLALGELPGVTAEGDKVAVPMARPEDVGGVLARLDGKGLRIADIEVTKPTLDEVFFAFTEPSATAGPTAAGPAAGGPAAQGAAR</sequence>
<evidence type="ECO:0000256" key="4">
    <source>
        <dbReference type="ARBA" id="ARBA00022840"/>
    </source>
</evidence>
<dbReference type="InterPro" id="IPR050763">
    <property type="entry name" value="ABC_transporter_ATP-binding"/>
</dbReference>
<dbReference type="InterPro" id="IPR017871">
    <property type="entry name" value="ABC_transporter-like_CS"/>
</dbReference>
<dbReference type="SMART" id="SM00382">
    <property type="entry name" value="AAA"/>
    <property type="match status" value="1"/>
</dbReference>
<keyword evidence="2" id="KW-0813">Transport</keyword>
<reference evidence="7 8" key="1">
    <citation type="submission" date="2024-09" db="EMBL/GenBank/DDBJ databases">
        <authorList>
            <person name="Sun Q."/>
            <person name="Mori K."/>
        </authorList>
    </citation>
    <scope>NUCLEOTIDE SEQUENCE [LARGE SCALE GENOMIC DNA]</scope>
    <source>
        <strain evidence="7 8">JCM 4362</strain>
    </source>
</reference>
<keyword evidence="4 7" id="KW-0067">ATP-binding</keyword>
<dbReference type="PANTHER" id="PTHR42711:SF19">
    <property type="entry name" value="DOXORUBICIN RESISTANCE ATP-BINDING PROTEIN DRRA"/>
    <property type="match status" value="1"/>
</dbReference>
<dbReference type="EMBL" id="JBHMCR010000017">
    <property type="protein sequence ID" value="MFB9523313.1"/>
    <property type="molecule type" value="Genomic_DNA"/>
</dbReference>
<evidence type="ECO:0000313" key="7">
    <source>
        <dbReference type="EMBL" id="MFB9523313.1"/>
    </source>
</evidence>
<dbReference type="InterPro" id="IPR027417">
    <property type="entry name" value="P-loop_NTPase"/>
</dbReference>
<dbReference type="Pfam" id="PF00005">
    <property type="entry name" value="ABC_tran"/>
    <property type="match status" value="1"/>
</dbReference>
<gene>
    <name evidence="7" type="ORF">ACFFTU_25545</name>
</gene>
<name>A0ABV5PKM6_STRCM</name>
<comment type="caution">
    <text evidence="7">The sequence shown here is derived from an EMBL/GenBank/DDBJ whole genome shotgun (WGS) entry which is preliminary data.</text>
</comment>
<keyword evidence="8" id="KW-1185">Reference proteome</keyword>
<dbReference type="Pfam" id="PF13732">
    <property type="entry name" value="DrrA1-3_C"/>
    <property type="match status" value="1"/>
</dbReference>
<keyword evidence="3" id="KW-0547">Nucleotide-binding</keyword>
<dbReference type="InterPro" id="IPR003439">
    <property type="entry name" value="ABC_transporter-like_ATP-bd"/>
</dbReference>
<keyword evidence="5" id="KW-0046">Antibiotic resistance</keyword>
<organism evidence="7 8">
    <name type="scientific">Streptomyces cremeus</name>
    <dbReference type="NCBI Taxonomy" id="66881"/>
    <lineage>
        <taxon>Bacteria</taxon>
        <taxon>Bacillati</taxon>
        <taxon>Actinomycetota</taxon>
        <taxon>Actinomycetes</taxon>
        <taxon>Kitasatosporales</taxon>
        <taxon>Streptomycetaceae</taxon>
        <taxon>Streptomyces</taxon>
    </lineage>
</organism>
<dbReference type="RefSeq" id="WP_345226075.1">
    <property type="nucleotide sequence ID" value="NZ_BAAAXE010000013.1"/>
</dbReference>
<dbReference type="SUPFAM" id="SSF52540">
    <property type="entry name" value="P-loop containing nucleoside triphosphate hydrolases"/>
    <property type="match status" value="1"/>
</dbReference>
<protein>
    <submittedName>
        <fullName evidence="7">ATP-binding cassette domain-containing protein</fullName>
    </submittedName>
</protein>
<evidence type="ECO:0000313" key="8">
    <source>
        <dbReference type="Proteomes" id="UP001589718"/>
    </source>
</evidence>
<dbReference type="PROSITE" id="PS50893">
    <property type="entry name" value="ABC_TRANSPORTER_2"/>
    <property type="match status" value="1"/>
</dbReference>
<dbReference type="PROSITE" id="PS00211">
    <property type="entry name" value="ABC_TRANSPORTER_1"/>
    <property type="match status" value="1"/>
</dbReference>
<proteinExistence type="predicted"/>
<dbReference type="Proteomes" id="UP001589718">
    <property type="component" value="Unassembled WGS sequence"/>
</dbReference>
<evidence type="ECO:0000256" key="3">
    <source>
        <dbReference type="ARBA" id="ARBA00022741"/>
    </source>
</evidence>
<dbReference type="InterPro" id="IPR003593">
    <property type="entry name" value="AAA+_ATPase"/>
</dbReference>
<dbReference type="PANTHER" id="PTHR42711">
    <property type="entry name" value="ABC TRANSPORTER ATP-BINDING PROTEIN"/>
    <property type="match status" value="1"/>
</dbReference>
<feature type="domain" description="ABC transporter" evidence="6">
    <location>
        <begin position="5"/>
        <end position="235"/>
    </location>
</feature>
<dbReference type="GO" id="GO:0005524">
    <property type="term" value="F:ATP binding"/>
    <property type="evidence" value="ECO:0007669"/>
    <property type="project" value="UniProtKB-KW"/>
</dbReference>
<evidence type="ECO:0000256" key="2">
    <source>
        <dbReference type="ARBA" id="ARBA00022448"/>
    </source>
</evidence>